<dbReference type="RefSeq" id="WP_228877635.1">
    <property type="nucleotide sequence ID" value="NZ_CAJQZC010000005.1"/>
</dbReference>
<sequence>MAKHTITIEDLPDGAGVWITSDPSVEETADLCRTPDRMTSADGYAAVVHAAIIQESRRAKIDEQRTNLKKSH</sequence>
<protein>
    <submittedName>
        <fullName evidence="1">Uncharacterized protein</fullName>
    </submittedName>
</protein>
<evidence type="ECO:0000313" key="2">
    <source>
        <dbReference type="Proteomes" id="UP000789704"/>
    </source>
</evidence>
<gene>
    <name evidence="1" type="ORF">LMG31841_02884</name>
</gene>
<dbReference type="EMBL" id="CAJQZC010000005">
    <property type="protein sequence ID" value="CAG4900491.1"/>
    <property type="molecule type" value="Genomic_DNA"/>
</dbReference>
<comment type="caution">
    <text evidence="1">The sequence shown here is derived from an EMBL/GenBank/DDBJ whole genome shotgun (WGS) entry which is preliminary data.</text>
</comment>
<name>A0A9N8RXX5_9BURK</name>
<evidence type="ECO:0000313" key="1">
    <source>
        <dbReference type="EMBL" id="CAG4900491.1"/>
    </source>
</evidence>
<reference evidence="1" key="1">
    <citation type="submission" date="2021-04" db="EMBL/GenBank/DDBJ databases">
        <authorList>
            <person name="Vanwijnsberghe S."/>
        </authorList>
    </citation>
    <scope>NUCLEOTIDE SEQUENCE</scope>
    <source>
        <strain evidence="1">LMG 31841</strain>
    </source>
</reference>
<dbReference type="Proteomes" id="UP000789704">
    <property type="component" value="Unassembled WGS sequence"/>
</dbReference>
<dbReference type="AlphaFoldDB" id="A0A9N8RXX5"/>
<organism evidence="1 2">
    <name type="scientific">Paraburkholderia saeva</name>
    <dbReference type="NCBI Taxonomy" id="2777537"/>
    <lineage>
        <taxon>Bacteria</taxon>
        <taxon>Pseudomonadati</taxon>
        <taxon>Pseudomonadota</taxon>
        <taxon>Betaproteobacteria</taxon>
        <taxon>Burkholderiales</taxon>
        <taxon>Burkholderiaceae</taxon>
        <taxon>Paraburkholderia</taxon>
    </lineage>
</organism>
<keyword evidence="2" id="KW-1185">Reference proteome</keyword>
<accession>A0A9N8RXX5</accession>
<proteinExistence type="predicted"/>